<accession>A0A7K1U528</accession>
<protein>
    <submittedName>
        <fullName evidence="2">Nuclear transport factor 2 family protein</fullName>
    </submittedName>
</protein>
<dbReference type="Gene3D" id="3.10.450.50">
    <property type="match status" value="1"/>
</dbReference>
<keyword evidence="3" id="KW-1185">Reference proteome</keyword>
<dbReference type="InterPro" id="IPR032710">
    <property type="entry name" value="NTF2-like_dom_sf"/>
</dbReference>
<dbReference type="EMBL" id="WRXN01000005">
    <property type="protein sequence ID" value="MVT09439.1"/>
    <property type="molecule type" value="Genomic_DNA"/>
</dbReference>
<reference evidence="2 3" key="1">
    <citation type="submission" date="2019-12" db="EMBL/GenBank/DDBJ databases">
        <title>Chitinophaga sp. strain ysch24 (GDMCC 1.1355), whole genome shotgun sequence.</title>
        <authorList>
            <person name="Zhang X."/>
        </authorList>
    </citation>
    <scope>NUCLEOTIDE SEQUENCE [LARGE SCALE GENOMIC DNA]</scope>
    <source>
        <strain evidence="3">ysch24</strain>
    </source>
</reference>
<proteinExistence type="predicted"/>
<dbReference type="AlphaFoldDB" id="A0A7K1U528"/>
<comment type="caution">
    <text evidence="2">The sequence shown here is derived from an EMBL/GenBank/DDBJ whole genome shotgun (WGS) entry which is preliminary data.</text>
</comment>
<evidence type="ECO:0000313" key="3">
    <source>
        <dbReference type="Proteomes" id="UP000461730"/>
    </source>
</evidence>
<dbReference type="Pfam" id="PF12680">
    <property type="entry name" value="SnoaL_2"/>
    <property type="match status" value="1"/>
</dbReference>
<organism evidence="2 3">
    <name type="scientific">Chitinophaga tropicalis</name>
    <dbReference type="NCBI Taxonomy" id="2683588"/>
    <lineage>
        <taxon>Bacteria</taxon>
        <taxon>Pseudomonadati</taxon>
        <taxon>Bacteroidota</taxon>
        <taxon>Chitinophagia</taxon>
        <taxon>Chitinophagales</taxon>
        <taxon>Chitinophagaceae</taxon>
        <taxon>Chitinophaga</taxon>
    </lineage>
</organism>
<dbReference type="Proteomes" id="UP000461730">
    <property type="component" value="Unassembled WGS sequence"/>
</dbReference>
<evidence type="ECO:0000259" key="1">
    <source>
        <dbReference type="Pfam" id="PF12680"/>
    </source>
</evidence>
<sequence>MNSIITDNSAARAERLFRMHLAMFTDPAMTREAYVDLWTEDAVHEYPYAPAPYSKRLEGRDTITEYIANVTKSATNWSFTNFVFSATSDPDTVFVEFEGSALVTATGRKYQQIYVGRITLREGKITNYREFWNPAWIIDAFV</sequence>
<gene>
    <name evidence="2" type="ORF">GO493_14310</name>
</gene>
<dbReference type="SUPFAM" id="SSF54427">
    <property type="entry name" value="NTF2-like"/>
    <property type="match status" value="1"/>
</dbReference>
<dbReference type="InterPro" id="IPR037401">
    <property type="entry name" value="SnoaL-like"/>
</dbReference>
<feature type="domain" description="SnoaL-like" evidence="1">
    <location>
        <begin position="31"/>
        <end position="127"/>
    </location>
</feature>
<name>A0A7K1U528_9BACT</name>
<evidence type="ECO:0000313" key="2">
    <source>
        <dbReference type="EMBL" id="MVT09439.1"/>
    </source>
</evidence>